<name>X0SHA9_9ZZZZ</name>
<dbReference type="AlphaFoldDB" id="X0SHA9"/>
<accession>X0SHA9</accession>
<proteinExistence type="predicted"/>
<dbReference type="EMBL" id="BARS01005903">
    <property type="protein sequence ID" value="GAF80418.1"/>
    <property type="molecule type" value="Genomic_DNA"/>
</dbReference>
<evidence type="ECO:0000256" key="1">
    <source>
        <dbReference type="SAM" id="Phobius"/>
    </source>
</evidence>
<feature type="transmembrane region" description="Helical" evidence="1">
    <location>
        <begin position="20"/>
        <end position="37"/>
    </location>
</feature>
<feature type="transmembrane region" description="Helical" evidence="1">
    <location>
        <begin position="49"/>
        <end position="69"/>
    </location>
</feature>
<gene>
    <name evidence="2" type="ORF">S01H1_11570</name>
</gene>
<keyword evidence="1" id="KW-0472">Membrane</keyword>
<feature type="non-terminal residue" evidence="2">
    <location>
        <position position="109"/>
    </location>
</feature>
<keyword evidence="1" id="KW-1133">Transmembrane helix</keyword>
<sequence length="109" mass="12046">MEAELIQLLTFADEAIGRYITFYMTGMAALAILVMTDGYKKRFKALGKIVLSFALVGLAFGDWNILVYYQEIYNATIAELQLSGNLPDSIDGALKPKPMWNVHGGHVMG</sequence>
<reference evidence="2" key="1">
    <citation type="journal article" date="2014" name="Front. Microbiol.">
        <title>High frequency of phylogenetically diverse reductive dehalogenase-homologous genes in deep subseafloor sedimentary metagenomes.</title>
        <authorList>
            <person name="Kawai M."/>
            <person name="Futagami T."/>
            <person name="Toyoda A."/>
            <person name="Takaki Y."/>
            <person name="Nishi S."/>
            <person name="Hori S."/>
            <person name="Arai W."/>
            <person name="Tsubouchi T."/>
            <person name="Morono Y."/>
            <person name="Uchiyama I."/>
            <person name="Ito T."/>
            <person name="Fujiyama A."/>
            <person name="Inagaki F."/>
            <person name="Takami H."/>
        </authorList>
    </citation>
    <scope>NUCLEOTIDE SEQUENCE</scope>
    <source>
        <strain evidence="2">Expedition CK06-06</strain>
    </source>
</reference>
<protein>
    <submittedName>
        <fullName evidence="2">Uncharacterized protein</fullName>
    </submittedName>
</protein>
<organism evidence="2">
    <name type="scientific">marine sediment metagenome</name>
    <dbReference type="NCBI Taxonomy" id="412755"/>
    <lineage>
        <taxon>unclassified sequences</taxon>
        <taxon>metagenomes</taxon>
        <taxon>ecological metagenomes</taxon>
    </lineage>
</organism>
<keyword evidence="1" id="KW-0812">Transmembrane</keyword>
<evidence type="ECO:0000313" key="2">
    <source>
        <dbReference type="EMBL" id="GAF80418.1"/>
    </source>
</evidence>
<comment type="caution">
    <text evidence="2">The sequence shown here is derived from an EMBL/GenBank/DDBJ whole genome shotgun (WGS) entry which is preliminary data.</text>
</comment>